<sequence>MPNHLSRLLVLAVATLATAGLMPVRALELSAYRAEQPPPGFAEPGGAIDAFKAALASDDLDALARLLGLDAARLRANEGVMDTFSKMREGAAQRVDVEDVGTDRKILDIGRELWPLPFPLVKAKDGKWAFDTEAGLDEIANRRIGENEIEVIATLRAYVDAQRLYASEDHDGDGVDEFAQKLISSPGKTDGLYWPPGQGDGDSPAGASIDPGNLDKAKQGEGYFGYRFRILRGQGNHVAGGRYDYVINGNMIAGFGLVAWPVTYGETGVHTFAVNQAGIVYEKDLGRDTAAIVAKIRRFDPDDSWTVSEH</sequence>
<evidence type="ECO:0000313" key="2">
    <source>
        <dbReference type="EMBL" id="MCS0495624.1"/>
    </source>
</evidence>
<organism evidence="2 3">
    <name type="scientific">Ancylobacter mangrovi</name>
    <dbReference type="NCBI Taxonomy" id="2972472"/>
    <lineage>
        <taxon>Bacteria</taxon>
        <taxon>Pseudomonadati</taxon>
        <taxon>Pseudomonadota</taxon>
        <taxon>Alphaproteobacteria</taxon>
        <taxon>Hyphomicrobiales</taxon>
        <taxon>Xanthobacteraceae</taxon>
        <taxon>Ancylobacter</taxon>
    </lineage>
</organism>
<protein>
    <submittedName>
        <fullName evidence="2">DUF2950 domain-containing protein</fullName>
    </submittedName>
</protein>
<keyword evidence="3" id="KW-1185">Reference proteome</keyword>
<dbReference type="RefSeq" id="WP_258732783.1">
    <property type="nucleotide sequence ID" value="NZ_JANTHZ010000004.1"/>
</dbReference>
<gene>
    <name evidence="2" type="ORF">NVS89_10990</name>
</gene>
<accession>A0A9X2T5Q0</accession>
<evidence type="ECO:0000313" key="3">
    <source>
        <dbReference type="Proteomes" id="UP001151088"/>
    </source>
</evidence>
<dbReference type="Proteomes" id="UP001151088">
    <property type="component" value="Unassembled WGS sequence"/>
</dbReference>
<name>A0A9X2T5Q0_9HYPH</name>
<feature type="region of interest" description="Disordered" evidence="1">
    <location>
        <begin position="188"/>
        <end position="208"/>
    </location>
</feature>
<evidence type="ECO:0000256" key="1">
    <source>
        <dbReference type="SAM" id="MobiDB-lite"/>
    </source>
</evidence>
<dbReference type="AlphaFoldDB" id="A0A9X2T5Q0"/>
<dbReference type="EMBL" id="JANTHZ010000004">
    <property type="protein sequence ID" value="MCS0495624.1"/>
    <property type="molecule type" value="Genomic_DNA"/>
</dbReference>
<proteinExistence type="predicted"/>
<reference evidence="2" key="1">
    <citation type="submission" date="2022-08" db="EMBL/GenBank/DDBJ databases">
        <authorList>
            <person name="Li F."/>
        </authorList>
    </citation>
    <scope>NUCLEOTIDE SEQUENCE</scope>
    <source>
        <strain evidence="2">MQZ15Z-1</strain>
    </source>
</reference>
<dbReference type="InterPro" id="IPR021556">
    <property type="entry name" value="DUF2950"/>
</dbReference>
<comment type="caution">
    <text evidence="2">The sequence shown here is derived from an EMBL/GenBank/DDBJ whole genome shotgun (WGS) entry which is preliminary data.</text>
</comment>
<dbReference type="Pfam" id="PF11453">
    <property type="entry name" value="DUF2950"/>
    <property type="match status" value="1"/>
</dbReference>